<sequence>MKSKALVLSAAALLHYTAVTATPIAVDSTNNVTYQGLVRNGIEVFLGIPFGQDTGGANRFQHLMGLPKAVHQLRRVVATASTEFTALPAALPAVLIVCRRHRRRRQLRPQCHCHHGFIVSYMIKCDVFGKTWHGGVHQLPVIGSPV</sequence>
<protein>
    <recommendedName>
        <fullName evidence="5">Carboxylesterase type B domain-containing protein</fullName>
    </recommendedName>
</protein>
<accession>A0AAD7MG71</accession>
<reference evidence="3" key="1">
    <citation type="submission" date="2023-03" db="EMBL/GenBank/DDBJ databases">
        <title>Massive genome expansion in bonnet fungi (Mycena s.s.) driven by repeated elements and novel gene families across ecological guilds.</title>
        <authorList>
            <consortium name="Lawrence Berkeley National Laboratory"/>
            <person name="Harder C.B."/>
            <person name="Miyauchi S."/>
            <person name="Viragh M."/>
            <person name="Kuo A."/>
            <person name="Thoen E."/>
            <person name="Andreopoulos B."/>
            <person name="Lu D."/>
            <person name="Skrede I."/>
            <person name="Drula E."/>
            <person name="Henrissat B."/>
            <person name="Morin E."/>
            <person name="Kohler A."/>
            <person name="Barry K."/>
            <person name="LaButti K."/>
            <person name="Morin E."/>
            <person name="Salamov A."/>
            <person name="Lipzen A."/>
            <person name="Mereny Z."/>
            <person name="Hegedus B."/>
            <person name="Baldrian P."/>
            <person name="Stursova M."/>
            <person name="Weitz H."/>
            <person name="Taylor A."/>
            <person name="Grigoriev I.V."/>
            <person name="Nagy L.G."/>
            <person name="Martin F."/>
            <person name="Kauserud H."/>
        </authorList>
    </citation>
    <scope>NUCLEOTIDE SEQUENCE</scope>
    <source>
        <strain evidence="3">CBHHK182m</strain>
    </source>
</reference>
<keyword evidence="1" id="KW-0812">Transmembrane</keyword>
<evidence type="ECO:0000256" key="2">
    <source>
        <dbReference type="SAM" id="SignalP"/>
    </source>
</evidence>
<dbReference type="Proteomes" id="UP001215598">
    <property type="component" value="Unassembled WGS sequence"/>
</dbReference>
<evidence type="ECO:0000256" key="1">
    <source>
        <dbReference type="SAM" id="Phobius"/>
    </source>
</evidence>
<keyword evidence="2" id="KW-0732">Signal</keyword>
<dbReference type="EMBL" id="JARKIB010000317">
    <property type="protein sequence ID" value="KAJ7714926.1"/>
    <property type="molecule type" value="Genomic_DNA"/>
</dbReference>
<gene>
    <name evidence="3" type="ORF">B0H16DRAFT_1477762</name>
</gene>
<dbReference type="AlphaFoldDB" id="A0AAD7MG71"/>
<organism evidence="3 4">
    <name type="scientific">Mycena metata</name>
    <dbReference type="NCBI Taxonomy" id="1033252"/>
    <lineage>
        <taxon>Eukaryota</taxon>
        <taxon>Fungi</taxon>
        <taxon>Dikarya</taxon>
        <taxon>Basidiomycota</taxon>
        <taxon>Agaricomycotina</taxon>
        <taxon>Agaricomycetes</taxon>
        <taxon>Agaricomycetidae</taxon>
        <taxon>Agaricales</taxon>
        <taxon>Marasmiineae</taxon>
        <taxon>Mycenaceae</taxon>
        <taxon>Mycena</taxon>
    </lineage>
</organism>
<proteinExistence type="predicted"/>
<feature type="transmembrane region" description="Helical" evidence="1">
    <location>
        <begin position="76"/>
        <end position="98"/>
    </location>
</feature>
<feature type="chain" id="PRO_5042129195" description="Carboxylesterase type B domain-containing protein" evidence="2">
    <location>
        <begin position="22"/>
        <end position="146"/>
    </location>
</feature>
<keyword evidence="4" id="KW-1185">Reference proteome</keyword>
<name>A0AAD7MG71_9AGAR</name>
<keyword evidence="1" id="KW-1133">Transmembrane helix</keyword>
<evidence type="ECO:0000313" key="4">
    <source>
        <dbReference type="Proteomes" id="UP001215598"/>
    </source>
</evidence>
<evidence type="ECO:0008006" key="5">
    <source>
        <dbReference type="Google" id="ProtNLM"/>
    </source>
</evidence>
<comment type="caution">
    <text evidence="3">The sequence shown here is derived from an EMBL/GenBank/DDBJ whole genome shotgun (WGS) entry which is preliminary data.</text>
</comment>
<feature type="signal peptide" evidence="2">
    <location>
        <begin position="1"/>
        <end position="21"/>
    </location>
</feature>
<keyword evidence="1" id="KW-0472">Membrane</keyword>
<evidence type="ECO:0000313" key="3">
    <source>
        <dbReference type="EMBL" id="KAJ7714926.1"/>
    </source>
</evidence>